<dbReference type="AlphaFoldDB" id="A0A2U8GQY9"/>
<dbReference type="Gene3D" id="3.50.50.60">
    <property type="entry name" value="FAD/NAD(P)-binding domain"/>
    <property type="match status" value="1"/>
</dbReference>
<name>A0A2U8GQY9_9RHOO</name>
<dbReference type="SUPFAM" id="SSF51905">
    <property type="entry name" value="FAD/NAD(P)-binding domain"/>
    <property type="match status" value="1"/>
</dbReference>
<dbReference type="GO" id="GO:0016491">
    <property type="term" value="F:oxidoreductase activity"/>
    <property type="evidence" value="ECO:0007669"/>
    <property type="project" value="UniProtKB-KW"/>
</dbReference>
<dbReference type="InterPro" id="IPR036188">
    <property type="entry name" value="FAD/NAD-bd_sf"/>
</dbReference>
<dbReference type="GO" id="GO:0005737">
    <property type="term" value="C:cytoplasm"/>
    <property type="evidence" value="ECO:0007669"/>
    <property type="project" value="TreeGrafter"/>
</dbReference>
<keyword evidence="4" id="KW-1185">Reference proteome</keyword>
<accession>A0A2U8GQY9</accession>
<feature type="domain" description="FAD dependent oxidoreductase" evidence="2">
    <location>
        <begin position="47"/>
        <end position="406"/>
    </location>
</feature>
<dbReference type="Pfam" id="PF01266">
    <property type="entry name" value="DAO"/>
    <property type="match status" value="1"/>
</dbReference>
<protein>
    <submittedName>
        <fullName evidence="3">FAD-dependent oxidoreductase</fullName>
    </submittedName>
</protein>
<dbReference type="Gene3D" id="3.30.9.10">
    <property type="entry name" value="D-Amino Acid Oxidase, subunit A, domain 2"/>
    <property type="match status" value="1"/>
</dbReference>
<dbReference type="PANTHER" id="PTHR13847">
    <property type="entry name" value="SARCOSINE DEHYDROGENASE-RELATED"/>
    <property type="match status" value="1"/>
</dbReference>
<keyword evidence="1" id="KW-0560">Oxidoreductase</keyword>
<evidence type="ECO:0000313" key="3">
    <source>
        <dbReference type="EMBL" id="AWI74915.1"/>
    </source>
</evidence>
<proteinExistence type="predicted"/>
<sequence>MQPAHYTRSRLSEQIMNLPNDDKTCGWYAALPAPKPVRTLSGQQTADYVIIGAGFAGLAAARRLATLEPEARVILVDAQRVAEGASGRNSGFVIDLPHKFALEHPDPAHKQRLLGLNRAAIAQLESLIAEHDIECQWSHAGKYQGAVGERGLAYLAHFEKLLSGLGEPFRMVERDELQRVLGTTHYSRAIFTPGCYLMQPAALVRGLGDSLPENVELLENSPITRLERDGKGGFVLLGNAGTIRTPRLLLGTSIFTQEFGYLKNRLLPVMTFASWTRPLNDDECKRYTGTFNWGLTPADHAGTTVRMTQDKRLIIRNTYKHVPKYGRSIDDKARSDIRSDHRKALVKRFPDLAEVPFTHTWGGVYAISRNFTNFFGQLEEGVFASACDNGVGAAWGTISGTLLADMAVGADSSLLHDIQAVTGMPSLNPPEPFLGFGVRSRIKLAAWNSRSEL</sequence>
<dbReference type="KEGG" id="acom:CEW83_06505"/>
<dbReference type="InterPro" id="IPR006076">
    <property type="entry name" value="FAD-dep_OxRdtase"/>
</dbReference>
<organism evidence="3 4">
    <name type="scientific">Parazoarcus communis</name>
    <dbReference type="NCBI Taxonomy" id="41977"/>
    <lineage>
        <taxon>Bacteria</taxon>
        <taxon>Pseudomonadati</taxon>
        <taxon>Pseudomonadota</taxon>
        <taxon>Betaproteobacteria</taxon>
        <taxon>Rhodocyclales</taxon>
        <taxon>Zoogloeaceae</taxon>
        <taxon>Parazoarcus</taxon>
    </lineage>
</organism>
<gene>
    <name evidence="3" type="ORF">CEW83_06505</name>
</gene>
<dbReference type="PANTHER" id="PTHR13847:SF281">
    <property type="entry name" value="FAD DEPENDENT OXIDOREDUCTASE DOMAIN-CONTAINING PROTEIN"/>
    <property type="match status" value="1"/>
</dbReference>
<evidence type="ECO:0000313" key="4">
    <source>
        <dbReference type="Proteomes" id="UP000244930"/>
    </source>
</evidence>
<evidence type="ECO:0000256" key="1">
    <source>
        <dbReference type="ARBA" id="ARBA00023002"/>
    </source>
</evidence>
<dbReference type="EMBL" id="CP022187">
    <property type="protein sequence ID" value="AWI74915.1"/>
    <property type="molecule type" value="Genomic_DNA"/>
</dbReference>
<evidence type="ECO:0000259" key="2">
    <source>
        <dbReference type="Pfam" id="PF01266"/>
    </source>
</evidence>
<dbReference type="Proteomes" id="UP000244930">
    <property type="component" value="Chromosome"/>
</dbReference>
<reference evidence="3 4" key="1">
    <citation type="submission" date="2017-06" db="EMBL/GenBank/DDBJ databases">
        <title>Azoarcus.</title>
        <authorList>
            <person name="Woo J.-H."/>
            <person name="Kim H.-S."/>
        </authorList>
    </citation>
    <scope>NUCLEOTIDE SEQUENCE [LARGE SCALE GENOMIC DNA]</scope>
    <source>
        <strain evidence="3 4">TSPY31</strain>
    </source>
</reference>